<keyword evidence="2" id="KW-1185">Reference proteome</keyword>
<accession>A0ABV8XQS9</accession>
<protein>
    <submittedName>
        <fullName evidence="1">Uncharacterized protein</fullName>
    </submittedName>
</protein>
<comment type="caution">
    <text evidence="1">The sequence shown here is derived from an EMBL/GenBank/DDBJ whole genome shotgun (WGS) entry which is preliminary data.</text>
</comment>
<organism evidence="1 2">
    <name type="scientific">Deinococcus navajonensis</name>
    <dbReference type="NCBI Taxonomy" id="309884"/>
    <lineage>
        <taxon>Bacteria</taxon>
        <taxon>Thermotogati</taxon>
        <taxon>Deinococcota</taxon>
        <taxon>Deinococci</taxon>
        <taxon>Deinococcales</taxon>
        <taxon>Deinococcaceae</taxon>
        <taxon>Deinococcus</taxon>
    </lineage>
</organism>
<name>A0ABV8XQS9_9DEIO</name>
<sequence length="244" mass="26660">MTRNTKARRQAPAAARLQTITLTHALKELKLLDSRIVTRIGGLKAIRVRRANVPSVAGLGREQFETEARSAYQAIRALIARRDAIKAAVVEANATTRVTIGTETMTVAAAIERKRSLEARRGRYAQLETAPTVDALIAVLGSQFTQAVNEEATLRTQIDRDTEARVAAFLSQDKVAKDKGPASPDTQEMERIYREANAPVFDDPLSLLTEMTSLREAAETFASEVDRVLDETNATTTITVPASV</sequence>
<evidence type="ECO:0000313" key="1">
    <source>
        <dbReference type="EMBL" id="MFC4427118.1"/>
    </source>
</evidence>
<evidence type="ECO:0000313" key="2">
    <source>
        <dbReference type="Proteomes" id="UP001595998"/>
    </source>
</evidence>
<dbReference type="EMBL" id="JBHSEH010000017">
    <property type="protein sequence ID" value="MFC4427118.1"/>
    <property type="molecule type" value="Genomic_DNA"/>
</dbReference>
<proteinExistence type="predicted"/>
<reference evidence="2" key="1">
    <citation type="journal article" date="2019" name="Int. J. Syst. Evol. Microbiol.">
        <title>The Global Catalogue of Microorganisms (GCM) 10K type strain sequencing project: providing services to taxonomists for standard genome sequencing and annotation.</title>
        <authorList>
            <consortium name="The Broad Institute Genomics Platform"/>
            <consortium name="The Broad Institute Genome Sequencing Center for Infectious Disease"/>
            <person name="Wu L."/>
            <person name="Ma J."/>
        </authorList>
    </citation>
    <scope>NUCLEOTIDE SEQUENCE [LARGE SCALE GENOMIC DNA]</scope>
    <source>
        <strain evidence="2">CCUG 56029</strain>
    </source>
</reference>
<gene>
    <name evidence="1" type="ORF">ACFOZ9_12945</name>
</gene>
<dbReference type="RefSeq" id="WP_380040287.1">
    <property type="nucleotide sequence ID" value="NZ_JBHSEH010000017.1"/>
</dbReference>
<dbReference type="Proteomes" id="UP001595998">
    <property type="component" value="Unassembled WGS sequence"/>
</dbReference>